<reference evidence="9" key="2">
    <citation type="journal article" date="2021" name="PeerJ">
        <title>Extensive microbial diversity within the chicken gut microbiome revealed by metagenomics and culture.</title>
        <authorList>
            <person name="Gilroy R."/>
            <person name="Ravi A."/>
            <person name="Getino M."/>
            <person name="Pursley I."/>
            <person name="Horton D.L."/>
            <person name="Alikhan N.F."/>
            <person name="Baker D."/>
            <person name="Gharbi K."/>
            <person name="Hall N."/>
            <person name="Watson M."/>
            <person name="Adriaenssens E.M."/>
            <person name="Foster-Nyarko E."/>
            <person name="Jarju S."/>
            <person name="Secka A."/>
            <person name="Antonio M."/>
            <person name="Oren A."/>
            <person name="Chaudhuri R.R."/>
            <person name="La Ragione R."/>
            <person name="Hildebrand F."/>
            <person name="Pallen M.J."/>
        </authorList>
    </citation>
    <scope>NUCLEOTIDE SEQUENCE</scope>
    <source>
        <strain evidence="9">ChiSxjej1B13-7958</strain>
    </source>
</reference>
<keyword evidence="5" id="KW-0520">NAD</keyword>
<dbReference type="PROSITE" id="PS51201">
    <property type="entry name" value="RCK_N"/>
    <property type="match status" value="1"/>
</dbReference>
<dbReference type="SUPFAM" id="SSF116726">
    <property type="entry name" value="TrkA C-terminal domain-like"/>
    <property type="match status" value="1"/>
</dbReference>
<evidence type="ECO:0000256" key="4">
    <source>
        <dbReference type="ARBA" id="ARBA00022958"/>
    </source>
</evidence>
<protein>
    <recommendedName>
        <fullName evidence="1">Trk system potassium uptake protein TrkA</fullName>
    </recommendedName>
</protein>
<dbReference type="GO" id="GO:0005886">
    <property type="term" value="C:plasma membrane"/>
    <property type="evidence" value="ECO:0007669"/>
    <property type="project" value="InterPro"/>
</dbReference>
<evidence type="ECO:0000256" key="3">
    <source>
        <dbReference type="ARBA" id="ARBA00022538"/>
    </source>
</evidence>
<evidence type="ECO:0000259" key="8">
    <source>
        <dbReference type="PROSITE" id="PS51202"/>
    </source>
</evidence>
<accession>A0A9D1DDI4</accession>
<organism evidence="9 10">
    <name type="scientific">Candidatus Caccousia avicola</name>
    <dbReference type="NCBI Taxonomy" id="2840721"/>
    <lineage>
        <taxon>Bacteria</taxon>
        <taxon>Bacillati</taxon>
        <taxon>Bacillota</taxon>
        <taxon>Clostridia</taxon>
        <taxon>Eubacteriales</taxon>
        <taxon>Oscillospiraceae</taxon>
        <taxon>Oscillospiraceae incertae sedis</taxon>
        <taxon>Candidatus Caccousia</taxon>
    </lineage>
</organism>
<evidence type="ECO:0000256" key="2">
    <source>
        <dbReference type="ARBA" id="ARBA00022448"/>
    </source>
</evidence>
<feature type="domain" description="RCK C-terminal" evidence="8">
    <location>
        <begin position="137"/>
        <end position="218"/>
    </location>
</feature>
<dbReference type="InterPro" id="IPR050721">
    <property type="entry name" value="Trk_Ktr_HKT_K-transport"/>
</dbReference>
<evidence type="ECO:0000313" key="9">
    <source>
        <dbReference type="EMBL" id="HIR46320.1"/>
    </source>
</evidence>
<dbReference type="Proteomes" id="UP000824242">
    <property type="component" value="Unassembled WGS sequence"/>
</dbReference>
<evidence type="ECO:0000256" key="5">
    <source>
        <dbReference type="ARBA" id="ARBA00023027"/>
    </source>
</evidence>
<keyword evidence="2" id="KW-0813">Transport</keyword>
<evidence type="ECO:0000313" key="10">
    <source>
        <dbReference type="Proteomes" id="UP000824242"/>
    </source>
</evidence>
<dbReference type="Gene3D" id="3.40.50.720">
    <property type="entry name" value="NAD(P)-binding Rossmann-like Domain"/>
    <property type="match status" value="1"/>
</dbReference>
<keyword evidence="3" id="KW-0633">Potassium transport</keyword>
<keyword evidence="4" id="KW-0630">Potassium</keyword>
<name>A0A9D1DDI4_9FIRM</name>
<evidence type="ECO:0000259" key="7">
    <source>
        <dbReference type="PROSITE" id="PS51201"/>
    </source>
</evidence>
<dbReference type="InterPro" id="IPR003148">
    <property type="entry name" value="RCK_N"/>
</dbReference>
<dbReference type="PANTHER" id="PTHR43833:SF5">
    <property type="entry name" value="TRK SYSTEM POTASSIUM UPTAKE PROTEIN TRKA"/>
    <property type="match status" value="1"/>
</dbReference>
<dbReference type="GO" id="GO:0015079">
    <property type="term" value="F:potassium ion transmembrane transporter activity"/>
    <property type="evidence" value="ECO:0007669"/>
    <property type="project" value="InterPro"/>
</dbReference>
<dbReference type="Pfam" id="PF02254">
    <property type="entry name" value="TrkA_N"/>
    <property type="match status" value="1"/>
</dbReference>
<dbReference type="Gene3D" id="3.30.70.1450">
    <property type="entry name" value="Regulator of K+ conductance, C-terminal domain"/>
    <property type="match status" value="1"/>
</dbReference>
<dbReference type="InterPro" id="IPR036721">
    <property type="entry name" value="RCK_C_sf"/>
</dbReference>
<dbReference type="PROSITE" id="PS51202">
    <property type="entry name" value="RCK_C"/>
    <property type="match status" value="1"/>
</dbReference>
<sequence>MRIVITGGGKLGAHLAENMLESKHTVHLIERDKYRCRRLANKLDAEIICGDGTELETLMDAETEDADCFIAVTGSDQDNLVACQLAKKQFRAKKVIARVNNPRNSEAMRAFGADIAVSSTEVITNLIEQEVDVAELHLLATLNKGRAGICAITLPDDTALRRRTLNEISLPEGTLIISIVRNDTLIIPNGSTTMEPRDEVVAVCTAGSQKELLRILSGRSPRSGKD</sequence>
<dbReference type="InterPro" id="IPR036291">
    <property type="entry name" value="NAD(P)-bd_dom_sf"/>
</dbReference>
<dbReference type="Pfam" id="PF02080">
    <property type="entry name" value="TrkA_C"/>
    <property type="match status" value="1"/>
</dbReference>
<dbReference type="SUPFAM" id="SSF51735">
    <property type="entry name" value="NAD(P)-binding Rossmann-fold domains"/>
    <property type="match status" value="1"/>
</dbReference>
<evidence type="ECO:0000256" key="1">
    <source>
        <dbReference type="ARBA" id="ARBA00017378"/>
    </source>
</evidence>
<dbReference type="PANTHER" id="PTHR43833">
    <property type="entry name" value="POTASSIUM CHANNEL PROTEIN 2-RELATED-RELATED"/>
    <property type="match status" value="1"/>
</dbReference>
<dbReference type="EMBL" id="DVGZ01000015">
    <property type="protein sequence ID" value="HIR46320.1"/>
    <property type="molecule type" value="Genomic_DNA"/>
</dbReference>
<dbReference type="InterPro" id="IPR006037">
    <property type="entry name" value="RCK_C"/>
</dbReference>
<keyword evidence="6" id="KW-0406">Ion transport</keyword>
<dbReference type="AlphaFoldDB" id="A0A9D1DDI4"/>
<feature type="domain" description="RCK N-terminal" evidence="7">
    <location>
        <begin position="1"/>
        <end position="117"/>
    </location>
</feature>
<reference evidence="9" key="1">
    <citation type="submission" date="2020-10" db="EMBL/GenBank/DDBJ databases">
        <authorList>
            <person name="Gilroy R."/>
        </authorList>
    </citation>
    <scope>NUCLEOTIDE SEQUENCE</scope>
    <source>
        <strain evidence="9">ChiSxjej1B13-7958</strain>
    </source>
</reference>
<gene>
    <name evidence="9" type="ORF">IAB89_01485</name>
</gene>
<evidence type="ECO:0000256" key="6">
    <source>
        <dbReference type="ARBA" id="ARBA00023065"/>
    </source>
</evidence>
<proteinExistence type="predicted"/>
<dbReference type="PRINTS" id="PR00335">
    <property type="entry name" value="KUPTAKETRKA"/>
</dbReference>
<comment type="caution">
    <text evidence="9">The sequence shown here is derived from an EMBL/GenBank/DDBJ whole genome shotgun (WGS) entry which is preliminary data.</text>
</comment>
<dbReference type="InterPro" id="IPR006036">
    <property type="entry name" value="K_uptake_TrkA"/>
</dbReference>